<accession>A0A023BQ01</accession>
<evidence type="ECO:0000313" key="1">
    <source>
        <dbReference type="EMBL" id="EZH71783.1"/>
    </source>
</evidence>
<sequence length="245" mass="28542">MIKDKNHKKVSSKIPMFIFQTSDIRLRSPNFGFPTWVTRLRISKFGLKTLIINILLIFVSCSNKIFDSSEELVRYIEEPGNEYRYVKTVNGVDFSLLYKPTDLLVAQELGDKIIPAKIDSLRNKYKEYMYFIVSMSKNNQELLTNVARDKQRFGAMVNQLAFGMEQKVHLYTPTKDTIAMADYIYPRMYGMSGSTTMMFVYPREEKVTTSEFMTLTIEDLGFYTGEVKFKIPTKIINNEPKLQFK</sequence>
<dbReference type="Proteomes" id="UP000023541">
    <property type="component" value="Unassembled WGS sequence"/>
</dbReference>
<comment type="caution">
    <text evidence="1">The sequence shown here is derived from an EMBL/GenBank/DDBJ whole genome shotgun (WGS) entry which is preliminary data.</text>
</comment>
<dbReference type="AlphaFoldDB" id="A0A023BQ01"/>
<keyword evidence="2" id="KW-1185">Reference proteome</keyword>
<dbReference type="EMBL" id="AQRA01000011">
    <property type="protein sequence ID" value="EZH71783.1"/>
    <property type="molecule type" value="Genomic_DNA"/>
</dbReference>
<evidence type="ECO:0000313" key="2">
    <source>
        <dbReference type="Proteomes" id="UP000023541"/>
    </source>
</evidence>
<dbReference type="eggNOG" id="ENOG5032BEC">
    <property type="taxonomic scope" value="Bacteria"/>
</dbReference>
<reference evidence="1 2" key="1">
    <citation type="submission" date="2014-04" db="EMBL/GenBank/DDBJ databases">
        <title>Aquimarina sp. 22II-S11-z7 Genome Sequencing.</title>
        <authorList>
            <person name="Lai Q."/>
        </authorList>
    </citation>
    <scope>NUCLEOTIDE SEQUENCE [LARGE SCALE GENOMIC DNA]</scope>
    <source>
        <strain evidence="1 2">22II-S11-z7</strain>
    </source>
</reference>
<protein>
    <submittedName>
        <fullName evidence="1">Uncharacterized protein</fullName>
    </submittedName>
</protein>
<organism evidence="1 2">
    <name type="scientific">Aquimarina atlantica</name>
    <dbReference type="NCBI Taxonomy" id="1317122"/>
    <lineage>
        <taxon>Bacteria</taxon>
        <taxon>Pseudomonadati</taxon>
        <taxon>Bacteroidota</taxon>
        <taxon>Flavobacteriia</taxon>
        <taxon>Flavobacteriales</taxon>
        <taxon>Flavobacteriaceae</taxon>
        <taxon>Aquimarina</taxon>
    </lineage>
</organism>
<gene>
    <name evidence="1" type="ORF">ATO12_05245</name>
</gene>
<dbReference type="RefSeq" id="WP_240486164.1">
    <property type="nucleotide sequence ID" value="NZ_AQRA01000011.1"/>
</dbReference>
<name>A0A023BQ01_9FLAO</name>
<proteinExistence type="predicted"/>
<dbReference type="STRING" id="1317122.ATO12_05245"/>